<dbReference type="GO" id="GO:0005886">
    <property type="term" value="C:plasma membrane"/>
    <property type="evidence" value="ECO:0007669"/>
    <property type="project" value="UniProtKB-SubCell"/>
</dbReference>
<dbReference type="InterPro" id="IPR023088">
    <property type="entry name" value="PDEase"/>
</dbReference>
<evidence type="ECO:0000256" key="23">
    <source>
        <dbReference type="ARBA" id="ARBA00033684"/>
    </source>
</evidence>
<dbReference type="PROSITE" id="PS00126">
    <property type="entry name" value="PDEASE_I_1"/>
    <property type="match status" value="1"/>
</dbReference>
<feature type="binding site" evidence="30">
    <location>
        <position position="638"/>
    </location>
    <ligand>
        <name>Zn(2+)</name>
        <dbReference type="ChEBI" id="CHEBI:29105"/>
        <label>1</label>
    </ligand>
</feature>
<keyword evidence="11 30" id="KW-0479">Metal-binding</keyword>
<feature type="region of interest" description="Disordered" evidence="32">
    <location>
        <begin position="144"/>
        <end position="169"/>
    </location>
</feature>
<feature type="binding site" evidence="30">
    <location>
        <position position="750"/>
    </location>
    <ligand>
        <name>Zn(2+)</name>
        <dbReference type="ChEBI" id="CHEBI:29105"/>
        <label>1</label>
    </ligand>
</feature>
<dbReference type="SMART" id="SM00065">
    <property type="entry name" value="GAF"/>
    <property type="match status" value="2"/>
</dbReference>
<feature type="binding site" evidence="30">
    <location>
        <position position="639"/>
    </location>
    <ligand>
        <name>Zn(2+)</name>
        <dbReference type="ChEBI" id="CHEBI:29105"/>
        <label>1</label>
    </ligand>
</feature>
<name>A0A4X2LSZ6_VOMUR</name>
<keyword evidence="18" id="KW-0142">cGMP-binding</keyword>
<organism evidence="34 35">
    <name type="scientific">Vombatus ursinus</name>
    <name type="common">Common wombat</name>
    <dbReference type="NCBI Taxonomy" id="29139"/>
    <lineage>
        <taxon>Eukaryota</taxon>
        <taxon>Metazoa</taxon>
        <taxon>Chordata</taxon>
        <taxon>Craniata</taxon>
        <taxon>Vertebrata</taxon>
        <taxon>Euteleostomi</taxon>
        <taxon>Mammalia</taxon>
        <taxon>Metatheria</taxon>
        <taxon>Diprotodontia</taxon>
        <taxon>Vombatidae</taxon>
        <taxon>Vombatus</taxon>
    </lineage>
</organism>
<dbReference type="FunFam" id="3.30.450.40:FF:000007">
    <property type="entry name" value="Phosphodiesterase"/>
    <property type="match status" value="1"/>
</dbReference>
<evidence type="ECO:0000256" key="6">
    <source>
        <dbReference type="ARBA" id="ARBA00004496"/>
    </source>
</evidence>
<reference evidence="34" key="3">
    <citation type="submission" date="2025-09" db="UniProtKB">
        <authorList>
            <consortium name="Ensembl"/>
        </authorList>
    </citation>
    <scope>IDENTIFICATION</scope>
</reference>
<dbReference type="FunFam" id="1.10.1300.10:FF:000009">
    <property type="entry name" value="Phosphodiesterase"/>
    <property type="match status" value="1"/>
</dbReference>
<keyword evidence="20" id="KW-0472">Membrane</keyword>
<sequence length="873" mass="97775">MKPFCHYLPPPSPGHSCFLDTVSCIVVASSLVCQLLETVYTYLLDGESQLVCTDPPHDLPQEGKVRDAVQAWERLSCSGLGPSDLPEKALTGLTAPLAADRQGNTQAQYGLAGVARELCLCLSPSCLLSLQTLVALKRLRTLQQRQPRPQTVPEPSSPPTSLARPDGAVPIGTGGYSDLDSRILQLCGELYDLDASSLQLKVLHYLQQETESSTCCLLLVSEDNLQLSCQVGMTVGCLGQVVKNKESITLKDLTSGEVTQLQSLVGCELQSMLCVPVISRATNQVVALACAFNKQGGETYTDWDEHKILHCFCYTATVLTSTLAFQKEQKLKCECQALLQVAKNLFTHLDDVSVLLQEIITEARNLSNAEICSVFLLDQNELVAKVFDGGVVDDETYEIRIPADQGIAGHVATTGQILNIPDAYAHPLFYRGVDDSTGFRTRNILCFPIKNENQEVIGVAELVNKINGPWFSKFDEDLATAFSIYCGISIAHSLLYKKVNEAQYRSHLANEMMMYHMKVSDDEYDKLLGGGIQPVSAIDSNFASFTYTPRSLPEDDTSMAILSMLQDMNFINNYKIDRQTLVRFCLMVKKGYRDPPYHNWMHAFSVSHFCYLLCKNLELSKYLDDIEIFALFVSCMCHDLDHRGTNNSFQVASKSVLAALYSSEGSVMERHHFAQAIAILNTQGCNIFDHFSRKDYQRMLDLMRDIILATDLAHHLRIFKDLQKMAEVGYDPKNKQHHSLLLCLLMTSCDLSDQTKGWKTTRKIAVSEKAMGNRPMEMMDREKAYIPELQISFMEHIAMPIYKLLQELFPRAAELYERVATNREQWTKVSHKFTIRGLPSNNSLDFLDEEYDIQEPSDDGDKVNGCCKLDAEE</sequence>
<evidence type="ECO:0000256" key="12">
    <source>
        <dbReference type="ARBA" id="ARBA00022737"/>
    </source>
</evidence>
<feature type="binding site" evidence="30">
    <location>
        <position position="602"/>
    </location>
    <ligand>
        <name>Zn(2+)</name>
        <dbReference type="ChEBI" id="CHEBI:29105"/>
        <label>1</label>
    </ligand>
</feature>
<evidence type="ECO:0000256" key="13">
    <source>
        <dbReference type="ARBA" id="ARBA00022741"/>
    </source>
</evidence>
<evidence type="ECO:0000256" key="27">
    <source>
        <dbReference type="ARBA" id="ARBA00061038"/>
    </source>
</evidence>
<dbReference type="PROSITE" id="PS51845">
    <property type="entry name" value="PDEASE_I_2"/>
    <property type="match status" value="1"/>
</dbReference>
<gene>
    <name evidence="34" type="primary">PDE2A</name>
</gene>
<reference evidence="35" key="1">
    <citation type="submission" date="2018-12" db="EMBL/GenBank/DDBJ databases">
        <authorList>
            <person name="Yazar S."/>
        </authorList>
    </citation>
    <scope>NUCLEOTIDE SEQUENCE [LARGE SCALE GENOMIC DNA]</scope>
</reference>
<dbReference type="InterPro" id="IPR029016">
    <property type="entry name" value="GAF-like_dom_sf"/>
</dbReference>
<evidence type="ECO:0000256" key="7">
    <source>
        <dbReference type="ARBA" id="ARBA00011738"/>
    </source>
</evidence>
<evidence type="ECO:0000256" key="3">
    <source>
        <dbReference type="ARBA" id="ARBA00004236"/>
    </source>
</evidence>
<dbReference type="InterPro" id="IPR002073">
    <property type="entry name" value="PDEase_catalytic_dom"/>
</dbReference>
<dbReference type="PRINTS" id="PR00387">
    <property type="entry name" value="PDIESTERASE1"/>
</dbReference>
<dbReference type="FunFam" id="3.30.450.40:FF:000014">
    <property type="entry name" value="Phosphodiesterase"/>
    <property type="match status" value="1"/>
</dbReference>
<comment type="subcellular location">
    <subcellularLocation>
        <location evidence="3">Cell membrane</location>
    </subcellularLocation>
    <subcellularLocation>
        <location evidence="6">Cytoplasm</location>
    </subcellularLocation>
    <subcellularLocation>
        <location evidence="4">Mitochondrion inner membrane</location>
    </subcellularLocation>
    <subcellularLocation>
        <location evidence="5">Mitochondrion outer membrane</location>
    </subcellularLocation>
</comment>
<feature type="active site" description="Proton donor" evidence="28">
    <location>
        <position position="598"/>
    </location>
</feature>
<evidence type="ECO:0000256" key="16">
    <source>
        <dbReference type="ARBA" id="ARBA00022801"/>
    </source>
</evidence>
<evidence type="ECO:0000256" key="4">
    <source>
        <dbReference type="ARBA" id="ARBA00004273"/>
    </source>
</evidence>
<keyword evidence="9" id="KW-0963">Cytoplasm</keyword>
<dbReference type="InterPro" id="IPR003607">
    <property type="entry name" value="HD/PDEase_dom"/>
</dbReference>
<dbReference type="InterPro" id="IPR036971">
    <property type="entry name" value="PDEase_catalytic_dom_sf"/>
</dbReference>
<comment type="function">
    <text evidence="26">Regulates mitochondrial cAMP levels and respiration. Involved in the regulation of mitochondria morphology/dynamics and apoptotic cell death via local modulation of cAMP/PKA signaling in the mitochondrion, including the monitoring of local cAMP levels at the outer mitochondrial membrane and of PKA-dependent phosphorylation of DNM1L.</text>
</comment>
<keyword evidence="13" id="KW-0547">Nucleotide-binding</keyword>
<dbReference type="CDD" id="cd00077">
    <property type="entry name" value="HDc"/>
    <property type="match status" value="1"/>
</dbReference>
<evidence type="ECO:0000256" key="24">
    <source>
        <dbReference type="ARBA" id="ARBA00033709"/>
    </source>
</evidence>
<keyword evidence="14" id="KW-1000">Mitochondrion outer membrane</keyword>
<evidence type="ECO:0000256" key="25">
    <source>
        <dbReference type="ARBA" id="ARBA00057992"/>
    </source>
</evidence>
<evidence type="ECO:0000256" key="32">
    <source>
        <dbReference type="SAM" id="MobiDB-lite"/>
    </source>
</evidence>
<evidence type="ECO:0000256" key="28">
    <source>
        <dbReference type="PIRSR" id="PIRSR623088-1"/>
    </source>
</evidence>
<feature type="binding site" evidence="29">
    <location>
        <begin position="598"/>
        <end position="602"/>
    </location>
    <ligand>
        <name>AMP</name>
        <dbReference type="ChEBI" id="CHEBI:456215"/>
    </ligand>
</feature>
<feature type="binding site" evidence="29">
    <location>
        <position position="639"/>
    </location>
    <ligand>
        <name>AMP</name>
        <dbReference type="ChEBI" id="CHEBI:456215"/>
    </ligand>
</feature>
<comment type="catalytic activity">
    <reaction evidence="23">
        <text>3',5'-cyclic GMP + H2O = GMP + H(+)</text>
        <dbReference type="Rhea" id="RHEA:16957"/>
        <dbReference type="ChEBI" id="CHEBI:15377"/>
        <dbReference type="ChEBI" id="CHEBI:15378"/>
        <dbReference type="ChEBI" id="CHEBI:57746"/>
        <dbReference type="ChEBI" id="CHEBI:58115"/>
    </reaction>
    <physiologicalReaction direction="left-to-right" evidence="23">
        <dbReference type="Rhea" id="RHEA:16958"/>
    </physiologicalReaction>
</comment>
<evidence type="ECO:0000256" key="14">
    <source>
        <dbReference type="ARBA" id="ARBA00022787"/>
    </source>
</evidence>
<evidence type="ECO:0000256" key="31">
    <source>
        <dbReference type="RuleBase" id="RU363067"/>
    </source>
</evidence>
<comment type="subunit">
    <text evidence="7">Homodimer.</text>
</comment>
<dbReference type="SMART" id="SM00471">
    <property type="entry name" value="HDc"/>
    <property type="match status" value="1"/>
</dbReference>
<dbReference type="GO" id="GO:0047555">
    <property type="term" value="F:3',5'-cyclic-GMP phosphodiesterase activity"/>
    <property type="evidence" value="ECO:0007669"/>
    <property type="project" value="RHEA"/>
</dbReference>
<comment type="cofactor">
    <cofactor evidence="1">
        <name>Mg(2+)</name>
        <dbReference type="ChEBI" id="CHEBI:18420"/>
    </cofactor>
</comment>
<reference evidence="34" key="2">
    <citation type="submission" date="2025-08" db="UniProtKB">
        <authorList>
            <consortium name="Ensembl"/>
        </authorList>
    </citation>
    <scope>IDENTIFICATION</scope>
</reference>
<evidence type="ECO:0000256" key="1">
    <source>
        <dbReference type="ARBA" id="ARBA00001946"/>
    </source>
</evidence>
<evidence type="ECO:0000256" key="17">
    <source>
        <dbReference type="ARBA" id="ARBA00022833"/>
    </source>
</evidence>
<evidence type="ECO:0000313" key="34">
    <source>
        <dbReference type="Ensembl" id="ENSVURP00010028514.1"/>
    </source>
</evidence>
<comment type="cofactor">
    <cofactor evidence="2">
        <name>Zn(2+)</name>
        <dbReference type="ChEBI" id="CHEBI:29105"/>
    </cofactor>
</comment>
<evidence type="ECO:0000256" key="2">
    <source>
        <dbReference type="ARBA" id="ARBA00001947"/>
    </source>
</evidence>
<evidence type="ECO:0000256" key="11">
    <source>
        <dbReference type="ARBA" id="ARBA00022723"/>
    </source>
</evidence>
<evidence type="ECO:0000256" key="10">
    <source>
        <dbReference type="ARBA" id="ARBA00022535"/>
    </source>
</evidence>
<evidence type="ECO:0000256" key="29">
    <source>
        <dbReference type="PIRSR" id="PIRSR623088-2"/>
    </source>
</evidence>
<protein>
    <recommendedName>
        <fullName evidence="31">Phosphodiesterase</fullName>
        <ecNumber evidence="31">3.1.4.-</ecNumber>
    </recommendedName>
</protein>
<dbReference type="GO" id="GO:0030553">
    <property type="term" value="F:cGMP binding"/>
    <property type="evidence" value="ECO:0007669"/>
    <property type="project" value="UniProtKB-KW"/>
</dbReference>
<evidence type="ECO:0000256" key="19">
    <source>
        <dbReference type="ARBA" id="ARBA00023128"/>
    </source>
</evidence>
<comment type="catalytic activity">
    <reaction evidence="24">
        <text>a nucleoside 3',5'-cyclic phosphate + H2O = a nucleoside 5'-phosphate + H(+)</text>
        <dbReference type="Rhea" id="RHEA:14653"/>
        <dbReference type="ChEBI" id="CHEBI:15377"/>
        <dbReference type="ChEBI" id="CHEBI:15378"/>
        <dbReference type="ChEBI" id="CHEBI:57867"/>
        <dbReference type="ChEBI" id="CHEBI:58464"/>
        <dbReference type="EC" id="3.1.4.17"/>
    </reaction>
    <physiologicalReaction direction="left-to-right" evidence="24">
        <dbReference type="Rhea" id="RHEA:14654"/>
    </physiologicalReaction>
</comment>
<evidence type="ECO:0000259" key="33">
    <source>
        <dbReference type="PROSITE" id="PS51845"/>
    </source>
</evidence>
<evidence type="ECO:0000256" key="15">
    <source>
        <dbReference type="ARBA" id="ARBA00022792"/>
    </source>
</evidence>
<dbReference type="EC" id="3.1.4.-" evidence="31"/>
<keyword evidence="19" id="KW-0496">Mitochondrion</keyword>
<evidence type="ECO:0000256" key="26">
    <source>
        <dbReference type="ARBA" id="ARBA00058327"/>
    </source>
</evidence>
<dbReference type="GO" id="GO:0005741">
    <property type="term" value="C:mitochondrial outer membrane"/>
    <property type="evidence" value="ECO:0007669"/>
    <property type="project" value="UniProtKB-SubCell"/>
</dbReference>
<comment type="cofactor">
    <cofactor evidence="31">
        <name>a divalent metal cation</name>
        <dbReference type="ChEBI" id="CHEBI:60240"/>
    </cofactor>
    <text evidence="31">Binds 2 divalent metal cations per subunit. Site 1 may preferentially bind zinc ions, while site 2 has a preference for magnesium and/or manganese ions.</text>
</comment>
<dbReference type="GO" id="GO:0046872">
    <property type="term" value="F:metal ion binding"/>
    <property type="evidence" value="ECO:0007669"/>
    <property type="project" value="UniProtKB-KW"/>
</dbReference>
<dbReference type="InterPro" id="IPR023174">
    <property type="entry name" value="PDEase_CS"/>
</dbReference>
<keyword evidence="21" id="KW-0114">cAMP</keyword>
<keyword evidence="12" id="KW-0677">Repeat</keyword>
<evidence type="ECO:0000256" key="30">
    <source>
        <dbReference type="PIRSR" id="PIRSR623088-3"/>
    </source>
</evidence>
<dbReference type="InterPro" id="IPR003018">
    <property type="entry name" value="GAF"/>
</dbReference>
<keyword evidence="15" id="KW-0999">Mitochondrion inner membrane</keyword>
<dbReference type="SUPFAM" id="SSF109604">
    <property type="entry name" value="HD-domain/PDEase-like"/>
    <property type="match status" value="1"/>
</dbReference>
<feature type="binding site" evidence="30">
    <location>
        <position position="639"/>
    </location>
    <ligand>
        <name>Zn(2+)</name>
        <dbReference type="ChEBI" id="CHEBI:29105"/>
        <label>2</label>
    </ligand>
</feature>
<keyword evidence="35" id="KW-1185">Reference proteome</keyword>
<keyword evidence="10" id="KW-0140">cGMP</keyword>
<dbReference type="PANTHER" id="PTHR11347">
    <property type="entry name" value="CYCLIC NUCLEOTIDE PHOSPHODIESTERASE"/>
    <property type="match status" value="1"/>
</dbReference>
<feature type="binding site" evidence="29">
    <location>
        <position position="750"/>
    </location>
    <ligand>
        <name>AMP</name>
        <dbReference type="ChEBI" id="CHEBI:456215"/>
    </ligand>
</feature>
<evidence type="ECO:0000256" key="18">
    <source>
        <dbReference type="ARBA" id="ARBA00022992"/>
    </source>
</evidence>
<evidence type="ECO:0000256" key="9">
    <source>
        <dbReference type="ARBA" id="ARBA00022490"/>
    </source>
</evidence>
<dbReference type="Pfam" id="PF01590">
    <property type="entry name" value="GAF"/>
    <property type="match status" value="1"/>
</dbReference>
<dbReference type="SUPFAM" id="SSF55781">
    <property type="entry name" value="GAF domain-like"/>
    <property type="match status" value="2"/>
</dbReference>
<feature type="binding site" evidence="29">
    <location>
        <position position="790"/>
    </location>
    <ligand>
        <name>AMP</name>
        <dbReference type="ChEBI" id="CHEBI:456215"/>
    </ligand>
</feature>
<keyword evidence="17" id="KW-0862">Zinc</keyword>
<evidence type="ECO:0000256" key="21">
    <source>
        <dbReference type="ARBA" id="ARBA00023149"/>
    </source>
</evidence>
<evidence type="ECO:0000256" key="20">
    <source>
        <dbReference type="ARBA" id="ARBA00023136"/>
    </source>
</evidence>
<accession>A0A4X2LSZ6</accession>
<keyword evidence="8" id="KW-1003">Cell membrane</keyword>
<dbReference type="AlphaFoldDB" id="A0A4X2LSZ6"/>
<dbReference type="GO" id="GO:0007165">
    <property type="term" value="P:signal transduction"/>
    <property type="evidence" value="ECO:0007669"/>
    <property type="project" value="InterPro"/>
</dbReference>
<feature type="domain" description="PDEase" evidence="33">
    <location>
        <begin position="520"/>
        <end position="833"/>
    </location>
</feature>
<dbReference type="GO" id="GO:0005743">
    <property type="term" value="C:mitochondrial inner membrane"/>
    <property type="evidence" value="ECO:0007669"/>
    <property type="project" value="UniProtKB-SubCell"/>
</dbReference>
<proteinExistence type="inferred from homology"/>
<comment type="function">
    <text evidence="25">cGMP-activated cyclic nucleotide phosphodiesterase with a dual-specificity for the second messengers cAMP and cGMP, which are key regulators of many important physiological processes. Has a higher efficiency with cGMP compared to cAMP. Plays a role in cell growth and migration.</text>
</comment>
<dbReference type="Ensembl" id="ENSVURT00010032488.1">
    <property type="protein sequence ID" value="ENSVURP00010028514.1"/>
    <property type="gene ID" value="ENSVURG00010018255.1"/>
</dbReference>
<evidence type="ECO:0000256" key="5">
    <source>
        <dbReference type="ARBA" id="ARBA00004294"/>
    </source>
</evidence>
<dbReference type="GeneTree" id="ENSGT00940000159817"/>
<keyword evidence="16 31" id="KW-0378">Hydrolase</keyword>
<evidence type="ECO:0000313" key="35">
    <source>
        <dbReference type="Proteomes" id="UP000314987"/>
    </source>
</evidence>
<dbReference type="Gene3D" id="3.30.450.40">
    <property type="match status" value="2"/>
</dbReference>
<dbReference type="Pfam" id="PF00233">
    <property type="entry name" value="PDEase_I"/>
    <property type="match status" value="1"/>
</dbReference>
<evidence type="ECO:0000256" key="8">
    <source>
        <dbReference type="ARBA" id="ARBA00022475"/>
    </source>
</evidence>
<dbReference type="Gene3D" id="1.10.1300.10">
    <property type="entry name" value="3'5'-cyclic nucleotide phosphodiesterase, catalytic domain"/>
    <property type="match status" value="1"/>
</dbReference>
<evidence type="ECO:0000256" key="22">
    <source>
        <dbReference type="ARBA" id="ARBA00033675"/>
    </source>
</evidence>
<comment type="similarity">
    <text evidence="27">Belongs to the cyclic nucleotide phosphodiesterase family. PDE2 subfamily.</text>
</comment>
<dbReference type="Proteomes" id="UP000314987">
    <property type="component" value="Unassembled WGS sequence"/>
</dbReference>
<dbReference type="GO" id="GO:0004115">
    <property type="term" value="F:3',5'-cyclic-AMP phosphodiesterase activity"/>
    <property type="evidence" value="ECO:0007669"/>
    <property type="project" value="RHEA"/>
</dbReference>
<comment type="catalytic activity">
    <reaction evidence="22">
        <text>3',5'-cyclic AMP + H2O = AMP + H(+)</text>
        <dbReference type="Rhea" id="RHEA:25277"/>
        <dbReference type="ChEBI" id="CHEBI:15377"/>
        <dbReference type="ChEBI" id="CHEBI:15378"/>
        <dbReference type="ChEBI" id="CHEBI:58165"/>
        <dbReference type="ChEBI" id="CHEBI:456215"/>
    </reaction>
    <physiologicalReaction direction="left-to-right" evidence="22">
        <dbReference type="Rhea" id="RHEA:25278"/>
    </physiologicalReaction>
</comment>